<reference evidence="1" key="2">
    <citation type="submission" date="2002-04" db="EMBL/GenBank/DDBJ databases">
        <title>The complete sequence of the potato tuber moth, Phthorimaea operculella, granulovirus.</title>
        <authorList>
            <person name="Croizier L."/>
            <person name="Taha A."/>
            <person name="Croizier G."/>
            <person name="Lopez Ferber M."/>
        </authorList>
    </citation>
    <scope>NUCLEOTIDE SEQUENCE</scope>
</reference>
<dbReference type="KEGG" id="vg:949281"/>
<dbReference type="EMBL" id="KU666536">
    <property type="protein sequence ID" value="ANY57454.1"/>
    <property type="molecule type" value="Genomic_DNA"/>
</dbReference>
<evidence type="ECO:0000313" key="2">
    <source>
        <dbReference type="EMBL" id="ANY57454.1"/>
    </source>
</evidence>
<dbReference type="EMBL" id="MK033576">
    <property type="protein sequence ID" value="QBH67329.1"/>
    <property type="molecule type" value="Genomic_DNA"/>
</dbReference>
<evidence type="ECO:0000313" key="1">
    <source>
        <dbReference type="EMBL" id="AAM70263.1"/>
    </source>
</evidence>
<reference evidence="15" key="1">
    <citation type="journal article" date="2000" name="Virus Genes">
        <title>Comparative analysis of the granulin regions of the Phthorimaea operculella and Spodoptera littoralis granuloviruses.</title>
        <authorList>
            <person name="Taha A."/>
            <person name="Nour-El-Din A."/>
            <person name="Croizier L."/>
            <person name="Ferber M.L."/>
            <person name="Croizier G."/>
        </authorList>
    </citation>
    <scope>NUCLEOTIDE SEQUENCE [LARGE SCALE GENOMIC DNA]</scope>
</reference>
<proteinExistence type="predicted"/>
<dbReference type="EMBL" id="MK033567">
    <property type="protein sequence ID" value="QBH66160.1"/>
    <property type="molecule type" value="Genomic_DNA"/>
</dbReference>
<dbReference type="OrthoDB" id="27944at10239"/>
<evidence type="ECO:0000313" key="5">
    <source>
        <dbReference type="EMBL" id="QBH66160.1"/>
    </source>
</evidence>
<dbReference type="EMBL" id="MK033574">
    <property type="protein sequence ID" value="QBH67069.1"/>
    <property type="molecule type" value="Genomic_DNA"/>
</dbReference>
<dbReference type="GeneID" id="949281"/>
<dbReference type="EMBL" id="MK033566">
    <property type="protein sequence ID" value="QBH66030.1"/>
    <property type="molecule type" value="Genomic_DNA"/>
</dbReference>
<dbReference type="EMBL" id="MK033575">
    <property type="protein sequence ID" value="QBH67199.1"/>
    <property type="molecule type" value="Genomic_DNA"/>
</dbReference>
<evidence type="ECO:0000313" key="15">
    <source>
        <dbReference type="Proteomes" id="UP000202706"/>
    </source>
</evidence>
<dbReference type="EMBL" id="MK033572">
    <property type="protein sequence ID" value="QBH66810.1"/>
    <property type="molecule type" value="Genomic_DNA"/>
</dbReference>
<dbReference type="EMBL" id="MK033573">
    <property type="protein sequence ID" value="QBH66940.1"/>
    <property type="molecule type" value="Genomic_DNA"/>
</dbReference>
<evidence type="ECO:0000313" key="3">
    <source>
        <dbReference type="EMBL" id="QBH65900.1"/>
    </source>
</evidence>
<dbReference type="EMBL" id="MK033571">
    <property type="protein sequence ID" value="QBH66680.1"/>
    <property type="molecule type" value="Genomic_DNA"/>
</dbReference>
<gene>
    <name evidence="1" type="primary">PhopGV065</name>
    <name evidence="2" type="synonym">p38.7</name>
    <name evidence="2" type="ORF">PhopGVgp065</name>
</gene>
<evidence type="ECO:0000313" key="14">
    <source>
        <dbReference type="EMBL" id="QBH67329.1"/>
    </source>
</evidence>
<keyword evidence="15" id="KW-1185">Reference proteome</keyword>
<dbReference type="EMBL" id="MK033569">
    <property type="protein sequence ID" value="QBH66420.1"/>
    <property type="molecule type" value="Genomic_DNA"/>
</dbReference>
<evidence type="ECO:0000313" key="7">
    <source>
        <dbReference type="EMBL" id="QBH66420.1"/>
    </source>
</evidence>
<evidence type="ECO:0000313" key="9">
    <source>
        <dbReference type="EMBL" id="QBH66680.1"/>
    </source>
</evidence>
<sequence length="185" mass="21940">MSTDKCLSLSNKSELHTVFIQKAKDLIAYINCAIIKWWWKMCNLFGMDERVENIEERLHIVEHELNKMYNINKLYESDEKVKKNDSTFYEDCEKLAILMKPRINNHTQIQYITGHDNVFDMRKDMYSQMENVYETFEKNVQNIIDHVNRELDTRGYNITQIGTDSVIVNGNYETVSRLVKSIVNN</sequence>
<reference evidence="3" key="4">
    <citation type="journal article" date="2019" name="J. Gen. Virol.">
        <title>Elucidating the genetic diversity of Phthorimaea operculella granulovirus (PhopGV).</title>
        <authorList>
            <person name="Larem A."/>
            <person name="Ben-Tiba S."/>
            <person name="Wennmann J.T."/>
            <person name="Gueli Alletti G."/>
            <person name="Jehle J.A."/>
        </authorList>
    </citation>
    <scope>NUCLEOTIDE SEQUENCE</scope>
    <source>
        <strain evidence="3">PhopGV-CR3.1</strain>
        <strain evidence="4">PhopGV-CR5.1</strain>
        <strain evidence="5">PhopGV-GR1.1</strain>
        <strain evidence="6">PhopGV-GR1.2</strain>
        <strain evidence="7">PhopGV-GR2.1</strain>
        <strain evidence="8">PhopGV-IT1.1</strain>
        <strain evidence="9">PhopGV-LS1.1</strain>
        <strain evidence="10">PhopGV-LS1.2</strain>
        <strain evidence="11">PhopGV-LS2.1</strain>
        <strain evidence="12">PhopGV-LS3.1</strain>
        <strain evidence="13">PhopGV-R</strain>
        <strain evidence="14">PhopGV-Ym.1</strain>
    </source>
</reference>
<accession>Q8JRZ4</accession>
<evidence type="ECO:0000313" key="6">
    <source>
        <dbReference type="EMBL" id="QBH66290.1"/>
    </source>
</evidence>
<evidence type="ECO:0000313" key="13">
    <source>
        <dbReference type="EMBL" id="QBH67199.1"/>
    </source>
</evidence>
<organism evidence="1 15">
    <name type="scientific">Phthorimaea operculella granulovirus</name>
    <dbReference type="NCBI Taxonomy" id="192584"/>
    <lineage>
        <taxon>Viruses</taxon>
        <taxon>Viruses incertae sedis</taxon>
        <taxon>Naldaviricetes</taxon>
        <taxon>Lefavirales</taxon>
        <taxon>Baculoviridae</taxon>
        <taxon>Betabaculovirus</taxon>
        <taxon>Betabaculovirus phoperculellae</taxon>
    </lineage>
</organism>
<dbReference type="EMBL" id="MK033565">
    <property type="protein sequence ID" value="QBH65900.1"/>
    <property type="molecule type" value="Genomic_DNA"/>
</dbReference>
<dbReference type="EMBL" id="AF499596">
    <property type="protein sequence ID" value="AAM70263.1"/>
    <property type="molecule type" value="Genomic_DNA"/>
</dbReference>
<evidence type="ECO:0000313" key="10">
    <source>
        <dbReference type="EMBL" id="QBH66810.1"/>
    </source>
</evidence>
<dbReference type="RefSeq" id="NP_663230.1">
    <property type="nucleotide sequence ID" value="NC_004062.1"/>
</dbReference>
<name>Q8JRZ4_9BBAC</name>
<evidence type="ECO:0000313" key="12">
    <source>
        <dbReference type="EMBL" id="QBH67069.1"/>
    </source>
</evidence>
<protein>
    <submittedName>
        <fullName evidence="1 3">p38.7</fullName>
    </submittedName>
</protein>
<dbReference type="Proteomes" id="UP000202706">
    <property type="component" value="Segment"/>
</dbReference>
<reference evidence="2" key="3">
    <citation type="journal article" date="2016" name="Arch. Virol.">
        <title>The comparative analysis of complete genome sequences from two South African betabaculoviruses: Phthorimaea operculella granulovirus and Plutella xylostella granulovirus.</title>
        <authorList>
            <person name="Jukes M.D."/>
            <person name="Motsoeneng B.M."/>
            <person name="Knox C.M."/>
            <person name="Hill M.P."/>
            <person name="Moore S.D."/>
        </authorList>
    </citation>
    <scope>NUCLEOTIDE SEQUENCE</scope>
    <source>
        <strain evidence="2">SA</strain>
    </source>
</reference>
<evidence type="ECO:0000313" key="8">
    <source>
        <dbReference type="EMBL" id="QBH66550.1"/>
    </source>
</evidence>
<dbReference type="EMBL" id="MK033568">
    <property type="protein sequence ID" value="QBH66290.1"/>
    <property type="molecule type" value="Genomic_DNA"/>
</dbReference>
<evidence type="ECO:0000313" key="4">
    <source>
        <dbReference type="EMBL" id="QBH66030.1"/>
    </source>
</evidence>
<dbReference type="EMBL" id="MK033570">
    <property type="protein sequence ID" value="QBH66550.1"/>
    <property type="molecule type" value="Genomic_DNA"/>
</dbReference>
<evidence type="ECO:0000313" key="11">
    <source>
        <dbReference type="EMBL" id="QBH66940.1"/>
    </source>
</evidence>